<comment type="caution">
    <text evidence="1">The sequence shown here is derived from an EMBL/GenBank/DDBJ whole genome shotgun (WGS) entry which is preliminary data.</text>
</comment>
<organism evidence="1 2">
    <name type="scientific">Chryseobacterium metallicongregator</name>
    <dbReference type="NCBI Taxonomy" id="3073042"/>
    <lineage>
        <taxon>Bacteria</taxon>
        <taxon>Pseudomonadati</taxon>
        <taxon>Bacteroidota</taxon>
        <taxon>Flavobacteriia</taxon>
        <taxon>Flavobacteriales</taxon>
        <taxon>Weeksellaceae</taxon>
        <taxon>Chryseobacterium group</taxon>
        <taxon>Chryseobacterium</taxon>
    </lineage>
</organism>
<dbReference type="RefSeq" id="WP_309522130.1">
    <property type="nucleotide sequence ID" value="NZ_JAVIXS010000006.1"/>
</dbReference>
<reference evidence="1 2" key="1">
    <citation type="submission" date="2023-08" db="EMBL/GenBank/DDBJ databases">
        <authorList>
            <person name="Maltman C."/>
        </authorList>
    </citation>
    <scope>NUCLEOTIDE SEQUENCE [LARGE SCALE GENOMIC DNA]</scope>
    <source>
        <strain evidence="1 2">ES2</strain>
    </source>
</reference>
<gene>
    <name evidence="1" type="ORF">REB14_10465</name>
</gene>
<sequence length="476" mass="56186">MIHSIKKDEMMALLPSSVNYEHIENSGREKIEKFDMNIIKFILHSIVFKSVAFKGNTEVINYFDQSYLSRDYWVEAIDTGYSKYINLLRDEKIIYRTPYQENKCFGYGLIVPYRYSRINVEVIQIKGIHEYQNKKFNSSYTKKYEKPLSDFFVNTDFAIDSDKTEADLFDRYFELANYPLKKSHEKPIAIDLKSYSSYLMALKKMAQFMNGEYIFSRGTTSLKNKKTGKKDYKTKGRLYTSFSFLNKEIRQNLIYKGGKLIEIDLKNCVPYLLSNLFSVTNIRMTSKRVNRLQDSLSIYMCSEDLKTLMDREVEDFKILCIEGTVYNVFIEPLKEKYSERWCEMFMMYFGKRYVESYEHDRALAKQLFIMMLFGRISQFTEVQQVFAERFPILYDIVTTKKRQNYKAVAKSLFDLEASLMIDQVAKPLVKNYKRKIPVFSVHDCIATTEENIPVVIEQIESVFYSNFGNTPRISVD</sequence>
<dbReference type="Proteomes" id="UP001260959">
    <property type="component" value="Unassembled WGS sequence"/>
</dbReference>
<accession>A0ABU1E469</accession>
<evidence type="ECO:0000313" key="1">
    <source>
        <dbReference type="EMBL" id="MDR4952598.1"/>
    </source>
</evidence>
<protein>
    <recommendedName>
        <fullName evidence="3">DNA-directed RNA polymerase</fullName>
    </recommendedName>
</protein>
<evidence type="ECO:0000313" key="2">
    <source>
        <dbReference type="Proteomes" id="UP001260959"/>
    </source>
</evidence>
<evidence type="ECO:0008006" key="3">
    <source>
        <dbReference type="Google" id="ProtNLM"/>
    </source>
</evidence>
<proteinExistence type="predicted"/>
<dbReference type="EMBL" id="JAVIXS010000006">
    <property type="protein sequence ID" value="MDR4952598.1"/>
    <property type="molecule type" value="Genomic_DNA"/>
</dbReference>
<name>A0ABU1E469_9FLAO</name>
<keyword evidence="2" id="KW-1185">Reference proteome</keyword>